<keyword evidence="2" id="KW-0012">Acyltransferase</keyword>
<accession>A0A918CPS2</accession>
<dbReference type="PROSITE" id="PS51186">
    <property type="entry name" value="GNAT"/>
    <property type="match status" value="1"/>
</dbReference>
<evidence type="ECO:0000256" key="2">
    <source>
        <dbReference type="ARBA" id="ARBA00023315"/>
    </source>
</evidence>
<reference evidence="4" key="2">
    <citation type="submission" date="2020-09" db="EMBL/GenBank/DDBJ databases">
        <authorList>
            <person name="Sun Q."/>
            <person name="Ohkuma M."/>
        </authorList>
    </citation>
    <scope>NUCLEOTIDE SEQUENCE</scope>
    <source>
        <strain evidence="4">JCM 31311</strain>
    </source>
</reference>
<gene>
    <name evidence="4" type="ORF">GCM10008957_50240</name>
</gene>
<evidence type="ECO:0000256" key="1">
    <source>
        <dbReference type="ARBA" id="ARBA00022679"/>
    </source>
</evidence>
<protein>
    <submittedName>
        <fullName evidence="4">N-acetyltransferase</fullName>
    </submittedName>
</protein>
<dbReference type="PANTHER" id="PTHR43877:SF6">
    <property type="entry name" value="GCN5-RELATED N-ACETYLTRANSFERASE"/>
    <property type="match status" value="1"/>
</dbReference>
<dbReference type="AlphaFoldDB" id="A0A918CPS2"/>
<reference evidence="4" key="1">
    <citation type="journal article" date="2014" name="Int. J. Syst. Evol. Microbiol.">
        <title>Complete genome sequence of Corynebacterium casei LMG S-19264T (=DSM 44701T), isolated from a smear-ripened cheese.</title>
        <authorList>
            <consortium name="US DOE Joint Genome Institute (JGI-PGF)"/>
            <person name="Walter F."/>
            <person name="Albersmeier A."/>
            <person name="Kalinowski J."/>
            <person name="Ruckert C."/>
        </authorList>
    </citation>
    <scope>NUCLEOTIDE SEQUENCE</scope>
    <source>
        <strain evidence="4">JCM 31311</strain>
    </source>
</reference>
<keyword evidence="1" id="KW-0808">Transferase</keyword>
<dbReference type="GO" id="GO:0016747">
    <property type="term" value="F:acyltransferase activity, transferring groups other than amino-acyl groups"/>
    <property type="evidence" value="ECO:0007669"/>
    <property type="project" value="InterPro"/>
</dbReference>
<dbReference type="InterPro" id="IPR016181">
    <property type="entry name" value="Acyl_CoA_acyltransferase"/>
</dbReference>
<dbReference type="Proteomes" id="UP000603865">
    <property type="component" value="Unassembled WGS sequence"/>
</dbReference>
<dbReference type="InterPro" id="IPR000182">
    <property type="entry name" value="GNAT_dom"/>
</dbReference>
<proteinExistence type="predicted"/>
<feature type="domain" description="N-acetyltransferase" evidence="3">
    <location>
        <begin position="7"/>
        <end position="155"/>
    </location>
</feature>
<evidence type="ECO:0000259" key="3">
    <source>
        <dbReference type="PROSITE" id="PS51186"/>
    </source>
</evidence>
<organism evidence="4 5">
    <name type="scientific">Deinococcus ruber</name>
    <dbReference type="NCBI Taxonomy" id="1848197"/>
    <lineage>
        <taxon>Bacteria</taxon>
        <taxon>Thermotogati</taxon>
        <taxon>Deinococcota</taxon>
        <taxon>Deinococci</taxon>
        <taxon>Deinococcales</taxon>
        <taxon>Deinococcaceae</taxon>
        <taxon>Deinococcus</taxon>
    </lineage>
</organism>
<keyword evidence="5" id="KW-1185">Reference proteome</keyword>
<name>A0A918CPS2_9DEIO</name>
<evidence type="ECO:0000313" key="4">
    <source>
        <dbReference type="EMBL" id="GGR33936.1"/>
    </source>
</evidence>
<comment type="caution">
    <text evidence="4">The sequence shown here is derived from an EMBL/GenBank/DDBJ whole genome shotgun (WGS) entry which is preliminary data.</text>
</comment>
<sequence>MDGMPAVDLRPLTDHDLPALSELLTALHPEQPQTAASLKNRQAFLSSLGEHHAWTLGWHGNSLVGAVETAGDHNHIGSGLFFLNVRVHPAWQDDEDELAGQLFQRGVETLRPLHPTGLRTRVHEHWPELAFYQNHGFEELERSWHSTLDLSTFDPGAFAARTQRARATVQLATLRELGWTGWDDHEESEGSVLHRYYTLVVQLLASVPFAESVTPWPFSHWQRVMRQRGMEPDCAWVAVAPDGRWAGLTELHPPDTATPGRAHQGLTGIVPAWRGQGLAWGLKVAATEWAKAQEWQTIATVNHTVNREMLGINAAMGFVRDPAELVLGRTWSDQN</sequence>
<dbReference type="SUPFAM" id="SSF55729">
    <property type="entry name" value="Acyl-CoA N-acyltransferases (Nat)"/>
    <property type="match status" value="1"/>
</dbReference>
<dbReference type="Pfam" id="PF00583">
    <property type="entry name" value="Acetyltransf_1"/>
    <property type="match status" value="1"/>
</dbReference>
<evidence type="ECO:0000313" key="5">
    <source>
        <dbReference type="Proteomes" id="UP000603865"/>
    </source>
</evidence>
<dbReference type="EMBL" id="BMQL01000061">
    <property type="protein sequence ID" value="GGR33936.1"/>
    <property type="molecule type" value="Genomic_DNA"/>
</dbReference>
<dbReference type="Gene3D" id="3.40.630.30">
    <property type="match status" value="1"/>
</dbReference>
<dbReference type="PANTHER" id="PTHR43877">
    <property type="entry name" value="AMINOALKYLPHOSPHONATE N-ACETYLTRANSFERASE-RELATED-RELATED"/>
    <property type="match status" value="1"/>
</dbReference>
<dbReference type="InterPro" id="IPR050832">
    <property type="entry name" value="Bact_Acetyltransf"/>
</dbReference>